<dbReference type="STRING" id="1202772.A0A1V9ZI06"/>
<dbReference type="GO" id="GO:0009982">
    <property type="term" value="F:pseudouridine synthase activity"/>
    <property type="evidence" value="ECO:0007669"/>
    <property type="project" value="InterPro"/>
</dbReference>
<dbReference type="PANTHER" id="PTHR21600:SF87">
    <property type="entry name" value="RNA PSEUDOURIDYLATE SYNTHASE DOMAIN-CONTAINING PROTEIN 1"/>
    <property type="match status" value="1"/>
</dbReference>
<dbReference type="OrthoDB" id="418349at2759"/>
<dbReference type="GO" id="GO:0000455">
    <property type="term" value="P:enzyme-directed rRNA pseudouridine synthesis"/>
    <property type="evidence" value="ECO:0007669"/>
    <property type="project" value="TreeGrafter"/>
</dbReference>
<evidence type="ECO:0000313" key="3">
    <source>
        <dbReference type="EMBL" id="OQR97633.1"/>
    </source>
</evidence>
<dbReference type="PROSITE" id="PS01129">
    <property type="entry name" value="PSI_RLU"/>
    <property type="match status" value="1"/>
</dbReference>
<name>A0A1V9ZI06_ACHHY</name>
<dbReference type="EMBL" id="JNBR01000100">
    <property type="protein sequence ID" value="OQR97633.1"/>
    <property type="molecule type" value="Genomic_DNA"/>
</dbReference>
<evidence type="ECO:0000259" key="2">
    <source>
        <dbReference type="Pfam" id="PF00849"/>
    </source>
</evidence>
<gene>
    <name evidence="3" type="ORF">ACHHYP_10181</name>
</gene>
<dbReference type="Gene3D" id="3.30.2350.10">
    <property type="entry name" value="Pseudouridine synthase"/>
    <property type="match status" value="1"/>
</dbReference>
<evidence type="ECO:0000256" key="1">
    <source>
        <dbReference type="ARBA" id="ARBA00010876"/>
    </source>
</evidence>
<dbReference type="InterPro" id="IPR006224">
    <property type="entry name" value="PsdUridine_synth_RluA-like_CS"/>
</dbReference>
<dbReference type="SUPFAM" id="SSF55120">
    <property type="entry name" value="Pseudouridine synthase"/>
    <property type="match status" value="1"/>
</dbReference>
<dbReference type="InterPro" id="IPR020103">
    <property type="entry name" value="PsdUridine_synth_cat_dom_sf"/>
</dbReference>
<dbReference type="PANTHER" id="PTHR21600">
    <property type="entry name" value="MITOCHONDRIAL RNA PSEUDOURIDINE SYNTHASE"/>
    <property type="match status" value="1"/>
</dbReference>
<reference evidence="3 4" key="1">
    <citation type="journal article" date="2014" name="Genome Biol. Evol.">
        <title>The secreted proteins of Achlya hypogyna and Thraustotheca clavata identify the ancestral oomycete secretome and reveal gene acquisitions by horizontal gene transfer.</title>
        <authorList>
            <person name="Misner I."/>
            <person name="Blouin N."/>
            <person name="Leonard G."/>
            <person name="Richards T.A."/>
            <person name="Lane C.E."/>
        </authorList>
    </citation>
    <scope>NUCLEOTIDE SEQUENCE [LARGE SCALE GENOMIC DNA]</scope>
    <source>
        <strain evidence="3 4">ATCC 48635</strain>
    </source>
</reference>
<comment type="similarity">
    <text evidence="1">Belongs to the pseudouridine synthase RluA family.</text>
</comment>
<sequence>MKLLTIARDDVKMRLDRWLKGRFHRPQSFFQRHLREKRIVLVDATSLIKTKVDAGYKLSDDSNLRVGIQKQLYDQLIADTVAVVAAAPASTLHTSLPVLFEDDSLLAVLKPPHLATQLGSKTHDAVATRYPQYKLVHRLDKGTSGVLLLAKTRRAAAEMAELFRTEQVHKTYVAKVTWPPHGMASNGVVHKSLDAKPATTHFAILERAGRFAWLELKPTTGRKHQLRRHCAEALFAPIVGDRRYGGAPAPRMWLHAKRVEFLHPLTKVPIVVEAPLRETPVRAGP</sequence>
<dbReference type="CDD" id="cd02869">
    <property type="entry name" value="PseudoU_synth_RluA_like"/>
    <property type="match status" value="1"/>
</dbReference>
<dbReference type="InterPro" id="IPR006145">
    <property type="entry name" value="PsdUridine_synth_RsuA/RluA"/>
</dbReference>
<feature type="domain" description="Pseudouridine synthase RsuA/RluA-like" evidence="2">
    <location>
        <begin position="106"/>
        <end position="231"/>
    </location>
</feature>
<keyword evidence="4" id="KW-1185">Reference proteome</keyword>
<dbReference type="Pfam" id="PF00849">
    <property type="entry name" value="PseudoU_synth_2"/>
    <property type="match status" value="1"/>
</dbReference>
<protein>
    <submittedName>
        <fullName evidence="3">Pseudouridine synthase</fullName>
    </submittedName>
</protein>
<dbReference type="AlphaFoldDB" id="A0A1V9ZI06"/>
<accession>A0A1V9ZI06</accession>
<dbReference type="Proteomes" id="UP000243579">
    <property type="component" value="Unassembled WGS sequence"/>
</dbReference>
<dbReference type="InterPro" id="IPR050188">
    <property type="entry name" value="RluA_PseudoU_synthase"/>
</dbReference>
<organism evidence="3 4">
    <name type="scientific">Achlya hypogyna</name>
    <name type="common">Oomycete</name>
    <name type="synonym">Protoachlya hypogyna</name>
    <dbReference type="NCBI Taxonomy" id="1202772"/>
    <lineage>
        <taxon>Eukaryota</taxon>
        <taxon>Sar</taxon>
        <taxon>Stramenopiles</taxon>
        <taxon>Oomycota</taxon>
        <taxon>Saprolegniomycetes</taxon>
        <taxon>Saprolegniales</taxon>
        <taxon>Achlyaceae</taxon>
        <taxon>Achlya</taxon>
    </lineage>
</organism>
<comment type="caution">
    <text evidence="3">The sequence shown here is derived from an EMBL/GenBank/DDBJ whole genome shotgun (WGS) entry which is preliminary data.</text>
</comment>
<proteinExistence type="inferred from homology"/>
<dbReference type="GO" id="GO:0003723">
    <property type="term" value="F:RNA binding"/>
    <property type="evidence" value="ECO:0007669"/>
    <property type="project" value="InterPro"/>
</dbReference>
<evidence type="ECO:0000313" key="4">
    <source>
        <dbReference type="Proteomes" id="UP000243579"/>
    </source>
</evidence>